<reference evidence="1 2" key="1">
    <citation type="submission" date="2017-04" db="EMBL/GenBank/DDBJ databases">
        <authorList>
            <person name="Afonso C.L."/>
            <person name="Miller P.J."/>
            <person name="Scott M.A."/>
            <person name="Spackman E."/>
            <person name="Goraichik I."/>
            <person name="Dimitrov K.M."/>
            <person name="Suarez D.L."/>
            <person name="Swayne D.E."/>
        </authorList>
    </citation>
    <scope>NUCLEOTIDE SEQUENCE [LARGE SCALE GENOMIC DNA]</scope>
    <source>
        <strain evidence="1 2">KR-140</strain>
    </source>
</reference>
<dbReference type="SUPFAM" id="SSF53098">
    <property type="entry name" value="Ribonuclease H-like"/>
    <property type="match status" value="1"/>
</dbReference>
<dbReference type="AlphaFoldDB" id="A0A1W1UN64"/>
<dbReference type="PANTHER" id="PTHR37319:SF1">
    <property type="entry name" value="TRANSPOSASE TN5 DIMERISATION DOMAIN-CONTAINING PROTEIN"/>
    <property type="match status" value="1"/>
</dbReference>
<keyword evidence="2" id="KW-1185">Reference proteome</keyword>
<dbReference type="STRING" id="695939.SAMN00790413_04868"/>
<dbReference type="InterPro" id="IPR012337">
    <property type="entry name" value="RNaseH-like_sf"/>
</dbReference>
<evidence type="ECO:0008006" key="3">
    <source>
        <dbReference type="Google" id="ProtNLM"/>
    </source>
</evidence>
<dbReference type="InterPro" id="IPR047768">
    <property type="entry name" value="Tn5p-like"/>
</dbReference>
<organism evidence="1 2">
    <name type="scientific">Deinococcus hopiensis KR-140</name>
    <dbReference type="NCBI Taxonomy" id="695939"/>
    <lineage>
        <taxon>Bacteria</taxon>
        <taxon>Thermotogati</taxon>
        <taxon>Deinococcota</taxon>
        <taxon>Deinococci</taxon>
        <taxon>Deinococcales</taxon>
        <taxon>Deinococcaceae</taxon>
        <taxon>Deinococcus</taxon>
    </lineage>
</organism>
<dbReference type="EMBL" id="FWWU01000005">
    <property type="protein sequence ID" value="SMB82154.1"/>
    <property type="molecule type" value="Genomic_DNA"/>
</dbReference>
<name>A0A1W1UN64_9DEIO</name>
<accession>A0A1W1UN64</accession>
<dbReference type="OrthoDB" id="139608at2"/>
<dbReference type="Gene3D" id="3.90.350.10">
    <property type="entry name" value="Transposase Inhibitor Protein From Tn5, Chain A, domain 1"/>
    <property type="match status" value="1"/>
</dbReference>
<dbReference type="Gene3D" id="1.10.740.10">
    <property type="entry name" value="Transferase Inhibitor Protein From Tn5, Chain"/>
    <property type="match status" value="1"/>
</dbReference>
<evidence type="ECO:0000313" key="1">
    <source>
        <dbReference type="EMBL" id="SMB82154.1"/>
    </source>
</evidence>
<dbReference type="NCBIfam" id="NF033590">
    <property type="entry name" value="transpos_IS4_3"/>
    <property type="match status" value="1"/>
</dbReference>
<dbReference type="InterPro" id="IPR054836">
    <property type="entry name" value="Tn5_transposase"/>
</dbReference>
<evidence type="ECO:0000313" key="2">
    <source>
        <dbReference type="Proteomes" id="UP000192582"/>
    </source>
</evidence>
<dbReference type="PANTHER" id="PTHR37319">
    <property type="entry name" value="TRANSPOSASE"/>
    <property type="match status" value="1"/>
</dbReference>
<dbReference type="Proteomes" id="UP000192582">
    <property type="component" value="Unassembled WGS sequence"/>
</dbReference>
<protein>
    <recommendedName>
        <fullName evidence="3">Transposase DDE domain-containing protein</fullName>
    </recommendedName>
</protein>
<dbReference type="InterPro" id="IPR014737">
    <property type="entry name" value="Transposase_Tn5-like_C"/>
</dbReference>
<gene>
    <name evidence="1" type="ORF">SAMN00790413_04868</name>
</gene>
<sequence>MYVSGEPFGRGIGFRDQRLESAACRLIDALHRFTTSTLSRLAHNRAEQVMFSRFLHNRHVHLDQLIYGATQAGRARVQRAEHAHLLVCSDTTEINVKGTQGDRQGNALGVTGNNNDPGFFIHAGLALDADQGRPLGCVSLQLWTRGGWVDRETPESEKWFKVTRDVQGLAPRITLIHDREGDIYDLWVQVRQRGAQMITRARQDRALIPEGPGDQTRLWAKLEQAPRQGCFALSIRADQKKRRAARKSQMELRFTAVSLRSRGDQRKRPSGERVKVNAIEVRERAEDVPPGEQPVVWRLLTSHPVTTVEQALQIVQWYLFRWRSEDTFSALKTRCVDVEASRLESGLALMKLAVMSLWSAAKMTELVKHRDDTNTDAREFFLLEELVCLQELLPLYEGKTQRQQNPYPVRSIAWAIWIVARLGHWHGSGQPGLQIVRRGLERFDAIFLGWNINHRR</sequence>
<proteinExistence type="predicted"/>